<dbReference type="RefSeq" id="WP_289365006.1">
    <property type="nucleotide sequence ID" value="NZ_JAUCBP010000007.1"/>
</dbReference>
<dbReference type="SUPFAM" id="SSF46689">
    <property type="entry name" value="Homeodomain-like"/>
    <property type="match status" value="1"/>
</dbReference>
<keyword evidence="1" id="KW-0805">Transcription regulation</keyword>
<dbReference type="Proteomes" id="UP001234343">
    <property type="component" value="Unassembled WGS sequence"/>
</dbReference>
<dbReference type="Pfam" id="PF12833">
    <property type="entry name" value="HTH_18"/>
    <property type="match status" value="1"/>
</dbReference>
<feature type="transmembrane region" description="Helical" evidence="4">
    <location>
        <begin position="94"/>
        <end position="115"/>
    </location>
</feature>
<evidence type="ECO:0000313" key="7">
    <source>
        <dbReference type="Proteomes" id="UP001234343"/>
    </source>
</evidence>
<dbReference type="InterPro" id="IPR020449">
    <property type="entry name" value="Tscrpt_reg_AraC-type_HTH"/>
</dbReference>
<keyword evidence="4" id="KW-1133">Transmembrane helix</keyword>
<keyword evidence="3" id="KW-0804">Transcription</keyword>
<dbReference type="PANTHER" id="PTHR43280">
    <property type="entry name" value="ARAC-FAMILY TRANSCRIPTIONAL REGULATOR"/>
    <property type="match status" value="1"/>
</dbReference>
<dbReference type="SMART" id="SM00342">
    <property type="entry name" value="HTH_ARAC"/>
    <property type="match status" value="1"/>
</dbReference>
<feature type="transmembrane region" description="Helical" evidence="4">
    <location>
        <begin position="136"/>
        <end position="161"/>
    </location>
</feature>
<evidence type="ECO:0000256" key="2">
    <source>
        <dbReference type="ARBA" id="ARBA00023125"/>
    </source>
</evidence>
<keyword evidence="4" id="KW-0812">Transmembrane</keyword>
<evidence type="ECO:0000256" key="3">
    <source>
        <dbReference type="ARBA" id="ARBA00023163"/>
    </source>
</evidence>
<sequence length="384" mass="43227">MFELISASMAIGIALFTALLLHLQSAPYARTPIFSLLLILAAIATGPLLMAGEFDYQRLYISLLPSLFFVLLPSMWLYHDSLVCPHAWRWRPAFWLHIVPVIIGVTLSVLLWTLPNSEFEQMFFGAKPVTSSYTQFVARFFFIAMCFWCLMSLAYVGAIILKTVTYRRALKHAFAEDDGKTLAWVNFVAGAFVVLWLYALLVLLFEERFIHVGLSPAGLMALYLAVTITVGIFGLRQQPGFVEMFEADKDESDLQPTAKETYSRSALNDEDIKRIANKLNTAIEIDRVHLVAGLHLAQLAKHIDVPSQYISQTLSQHLHTTFFDLINEARINDAKQQLLTSNKSVLDIALAVGFNARSSFYKAFKSCTGLTPTEYRKSGIDTRH</sequence>
<reference evidence="6 7" key="1">
    <citation type="submission" date="2023-06" db="EMBL/GenBank/DDBJ databases">
        <title>Alteromonas sp. ASW11-36 isolated from intertidal sand.</title>
        <authorList>
            <person name="Li Y."/>
        </authorList>
    </citation>
    <scope>NUCLEOTIDE SEQUENCE [LARGE SCALE GENOMIC DNA]</scope>
    <source>
        <strain evidence="6 7">ASW11-36</strain>
    </source>
</reference>
<accession>A0ABT7SYU4</accession>
<dbReference type="InterPro" id="IPR018062">
    <property type="entry name" value="HTH_AraC-typ_CS"/>
</dbReference>
<gene>
    <name evidence="6" type="ORF">QTP81_08920</name>
</gene>
<feature type="domain" description="HTH araC/xylS-type" evidence="5">
    <location>
        <begin position="273"/>
        <end position="378"/>
    </location>
</feature>
<dbReference type="PRINTS" id="PR00032">
    <property type="entry name" value="HTHARAC"/>
</dbReference>
<evidence type="ECO:0000259" key="5">
    <source>
        <dbReference type="PROSITE" id="PS01124"/>
    </source>
</evidence>
<keyword evidence="7" id="KW-1185">Reference proteome</keyword>
<evidence type="ECO:0000256" key="1">
    <source>
        <dbReference type="ARBA" id="ARBA00023015"/>
    </source>
</evidence>
<keyword evidence="4" id="KW-0472">Membrane</keyword>
<feature type="transmembrane region" description="Helical" evidence="4">
    <location>
        <begin position="217"/>
        <end position="235"/>
    </location>
</feature>
<dbReference type="PROSITE" id="PS00041">
    <property type="entry name" value="HTH_ARAC_FAMILY_1"/>
    <property type="match status" value="1"/>
</dbReference>
<keyword evidence="2" id="KW-0238">DNA-binding</keyword>
<name>A0ABT7SYU4_9ALTE</name>
<dbReference type="PANTHER" id="PTHR43280:SF29">
    <property type="entry name" value="ARAC-FAMILY TRANSCRIPTIONAL REGULATOR"/>
    <property type="match status" value="1"/>
</dbReference>
<proteinExistence type="predicted"/>
<evidence type="ECO:0000313" key="6">
    <source>
        <dbReference type="EMBL" id="MDM7860717.1"/>
    </source>
</evidence>
<protein>
    <submittedName>
        <fullName evidence="6">Helix-turn-helix transcriptional regulator</fullName>
    </submittedName>
</protein>
<dbReference type="Gene3D" id="1.10.10.60">
    <property type="entry name" value="Homeodomain-like"/>
    <property type="match status" value="1"/>
</dbReference>
<feature type="transmembrane region" description="Helical" evidence="4">
    <location>
        <begin position="181"/>
        <end position="205"/>
    </location>
</feature>
<feature type="transmembrane region" description="Helical" evidence="4">
    <location>
        <begin position="35"/>
        <end position="52"/>
    </location>
</feature>
<dbReference type="EMBL" id="JAUCBP010000007">
    <property type="protein sequence ID" value="MDM7860717.1"/>
    <property type="molecule type" value="Genomic_DNA"/>
</dbReference>
<organism evidence="6 7">
    <name type="scientific">Alteromonas arenosi</name>
    <dbReference type="NCBI Taxonomy" id="3055817"/>
    <lineage>
        <taxon>Bacteria</taxon>
        <taxon>Pseudomonadati</taxon>
        <taxon>Pseudomonadota</taxon>
        <taxon>Gammaproteobacteria</taxon>
        <taxon>Alteromonadales</taxon>
        <taxon>Alteromonadaceae</taxon>
        <taxon>Alteromonas/Salinimonas group</taxon>
        <taxon>Alteromonas</taxon>
    </lineage>
</organism>
<dbReference type="InterPro" id="IPR009057">
    <property type="entry name" value="Homeodomain-like_sf"/>
</dbReference>
<comment type="caution">
    <text evidence="6">The sequence shown here is derived from an EMBL/GenBank/DDBJ whole genome shotgun (WGS) entry which is preliminary data.</text>
</comment>
<dbReference type="InterPro" id="IPR018060">
    <property type="entry name" value="HTH_AraC"/>
</dbReference>
<feature type="transmembrane region" description="Helical" evidence="4">
    <location>
        <begin position="59"/>
        <end position="79"/>
    </location>
</feature>
<evidence type="ECO:0000256" key="4">
    <source>
        <dbReference type="SAM" id="Phobius"/>
    </source>
</evidence>
<dbReference type="PROSITE" id="PS01124">
    <property type="entry name" value="HTH_ARAC_FAMILY_2"/>
    <property type="match status" value="1"/>
</dbReference>